<feature type="region of interest" description="Disordered" evidence="1">
    <location>
        <begin position="34"/>
        <end position="129"/>
    </location>
</feature>
<feature type="compositionally biased region" description="Basic and acidic residues" evidence="1">
    <location>
        <begin position="114"/>
        <end position="123"/>
    </location>
</feature>
<organism evidence="2 3">
    <name type="scientific">Thalassiosira oceanica</name>
    <name type="common">Marine diatom</name>
    <dbReference type="NCBI Taxonomy" id="159749"/>
    <lineage>
        <taxon>Eukaryota</taxon>
        <taxon>Sar</taxon>
        <taxon>Stramenopiles</taxon>
        <taxon>Ochrophyta</taxon>
        <taxon>Bacillariophyta</taxon>
        <taxon>Coscinodiscophyceae</taxon>
        <taxon>Thalassiosirophycidae</taxon>
        <taxon>Thalassiosirales</taxon>
        <taxon>Thalassiosiraceae</taxon>
        <taxon>Thalassiosira</taxon>
    </lineage>
</organism>
<dbReference type="Proteomes" id="UP000266841">
    <property type="component" value="Unassembled WGS sequence"/>
</dbReference>
<feature type="compositionally biased region" description="Gly residues" evidence="1">
    <location>
        <begin position="57"/>
        <end position="76"/>
    </location>
</feature>
<feature type="compositionally biased region" description="Basic and acidic residues" evidence="1">
    <location>
        <begin position="77"/>
        <end position="102"/>
    </location>
</feature>
<name>K0SHP8_THAOC</name>
<keyword evidence="3" id="KW-1185">Reference proteome</keyword>
<feature type="non-terminal residue" evidence="2">
    <location>
        <position position="1"/>
    </location>
</feature>
<evidence type="ECO:0000313" key="2">
    <source>
        <dbReference type="EMBL" id="EJK65663.1"/>
    </source>
</evidence>
<reference evidence="2 3" key="1">
    <citation type="journal article" date="2012" name="Genome Biol.">
        <title>Genome and low-iron response of an oceanic diatom adapted to chronic iron limitation.</title>
        <authorList>
            <person name="Lommer M."/>
            <person name="Specht M."/>
            <person name="Roy A.S."/>
            <person name="Kraemer L."/>
            <person name="Andreson R."/>
            <person name="Gutowska M.A."/>
            <person name="Wolf J."/>
            <person name="Bergner S.V."/>
            <person name="Schilhabel M.B."/>
            <person name="Klostermeier U.C."/>
            <person name="Beiko R.G."/>
            <person name="Rosenstiel P."/>
            <person name="Hippler M."/>
            <person name="Laroche J."/>
        </authorList>
    </citation>
    <scope>NUCLEOTIDE SEQUENCE [LARGE SCALE GENOMIC DNA]</scope>
    <source>
        <strain evidence="2 3">CCMP1005</strain>
    </source>
</reference>
<proteinExistence type="predicted"/>
<evidence type="ECO:0000313" key="3">
    <source>
        <dbReference type="Proteomes" id="UP000266841"/>
    </source>
</evidence>
<evidence type="ECO:0000256" key="1">
    <source>
        <dbReference type="SAM" id="MobiDB-lite"/>
    </source>
</evidence>
<sequence>RRAHPQGLARGSGHRPLFRGKPGFMVYRHLHCTTFSAGGPLRGGRRQLRLPDPGGLRQAGGAGGRFGGEEQGGGGRAEPRRARAEELRGRDQKRAAGPDRDTAPVSDGGLQLDEASRSDDRHPWRSTRR</sequence>
<accession>K0SHP8</accession>
<comment type="caution">
    <text evidence="2">The sequence shown here is derived from an EMBL/GenBank/DDBJ whole genome shotgun (WGS) entry which is preliminary data.</text>
</comment>
<dbReference type="EMBL" id="AGNL01015591">
    <property type="protein sequence ID" value="EJK65663.1"/>
    <property type="molecule type" value="Genomic_DNA"/>
</dbReference>
<protein>
    <submittedName>
        <fullName evidence="2">Uncharacterized protein</fullName>
    </submittedName>
</protein>
<gene>
    <name evidence="2" type="ORF">THAOC_13454</name>
</gene>
<dbReference type="AlphaFoldDB" id="K0SHP8"/>